<accession>A0A4Y4DM69</accession>
<keyword evidence="4" id="KW-0560">Oxidoreductase</keyword>
<dbReference type="InterPro" id="IPR036188">
    <property type="entry name" value="FAD/NAD-bd_sf"/>
</dbReference>
<evidence type="ECO:0000259" key="5">
    <source>
        <dbReference type="Pfam" id="PF01266"/>
    </source>
</evidence>
<reference evidence="6 7" key="1">
    <citation type="submission" date="2019-06" db="EMBL/GenBank/DDBJ databases">
        <title>Whole genome shotgun sequence of Glutamicibacter uratoxydans NBRC 15515.</title>
        <authorList>
            <person name="Hosoyama A."/>
            <person name="Uohara A."/>
            <person name="Ohji S."/>
            <person name="Ichikawa N."/>
        </authorList>
    </citation>
    <scope>NUCLEOTIDE SEQUENCE [LARGE SCALE GENOMIC DNA]</scope>
    <source>
        <strain evidence="6 7">NBRC 15515</strain>
    </source>
</reference>
<name>A0A4Y4DM69_GLUUR</name>
<dbReference type="GO" id="GO:0008115">
    <property type="term" value="F:sarcosine oxidase activity"/>
    <property type="evidence" value="ECO:0007669"/>
    <property type="project" value="TreeGrafter"/>
</dbReference>
<evidence type="ECO:0000313" key="6">
    <source>
        <dbReference type="EMBL" id="GED04944.1"/>
    </source>
</evidence>
<comment type="caution">
    <text evidence="6">The sequence shown here is derived from an EMBL/GenBank/DDBJ whole genome shotgun (WGS) entry which is preliminary data.</text>
</comment>
<dbReference type="EMBL" id="BJNY01000002">
    <property type="protein sequence ID" value="GED04944.1"/>
    <property type="molecule type" value="Genomic_DNA"/>
</dbReference>
<dbReference type="InterPro" id="IPR045170">
    <property type="entry name" value="MTOX"/>
</dbReference>
<proteinExistence type="predicted"/>
<keyword evidence="7" id="KW-1185">Reference proteome</keyword>
<evidence type="ECO:0000256" key="4">
    <source>
        <dbReference type="ARBA" id="ARBA00023002"/>
    </source>
</evidence>
<keyword evidence="2" id="KW-0285">Flavoprotein</keyword>
<dbReference type="OrthoDB" id="9806257at2"/>
<keyword evidence="3" id="KW-0274">FAD</keyword>
<comment type="cofactor">
    <cofactor evidence="1">
        <name>FAD</name>
        <dbReference type="ChEBI" id="CHEBI:57692"/>
    </cofactor>
</comment>
<dbReference type="InterPro" id="IPR006076">
    <property type="entry name" value="FAD-dep_OxRdtase"/>
</dbReference>
<gene>
    <name evidence="6" type="primary">solA</name>
    <name evidence="6" type="ORF">AUR04nite_04760</name>
</gene>
<dbReference type="SUPFAM" id="SSF51905">
    <property type="entry name" value="FAD/NAD(P)-binding domain"/>
    <property type="match status" value="1"/>
</dbReference>
<protein>
    <submittedName>
        <fullName evidence="6">N-methyltryptophan oxidase</fullName>
    </submittedName>
</protein>
<dbReference type="Gene3D" id="3.30.9.10">
    <property type="entry name" value="D-Amino Acid Oxidase, subunit A, domain 2"/>
    <property type="match status" value="1"/>
</dbReference>
<dbReference type="RefSeq" id="WP_141361571.1">
    <property type="nucleotide sequence ID" value="NZ_BAAAJL010000003.1"/>
</dbReference>
<dbReference type="SUPFAM" id="SSF54373">
    <property type="entry name" value="FAD-linked reductases, C-terminal domain"/>
    <property type="match status" value="1"/>
</dbReference>
<feature type="domain" description="FAD dependent oxidoreductase" evidence="5">
    <location>
        <begin position="7"/>
        <end position="359"/>
    </location>
</feature>
<dbReference type="GO" id="GO:0050660">
    <property type="term" value="F:flavin adenine dinucleotide binding"/>
    <property type="evidence" value="ECO:0007669"/>
    <property type="project" value="InterPro"/>
</dbReference>
<dbReference type="PANTHER" id="PTHR10961:SF46">
    <property type="entry name" value="PEROXISOMAL SARCOSINE OXIDASE"/>
    <property type="match status" value="1"/>
</dbReference>
<sequence>MNADTEYLVIGGGAMGSATAYFLAAAGREVVLLERFEPGHVQGASHGSTRNFNPAYDHLDYVRLLQRSHLLWDEVSQRAGVELLRRTGLVNHGDVPGQRAIHQVLPRAGFTSELLGIDEAQQRFAGMRFETEALFIKEGGQINADKAVAAFQQIAAARGAQVIHEARALSIDVLDENLVSVLVRQSSGERTITARHLVVAAGAWTQRLLGHAVALPKIHVTEEHPVHFALKNEVAFWPGFNHTLDPARDIGSKVFAPVYGMHTPGEGIKVGWHGSGNIIDPEHRPHRVIQEQIAALQDYAARWLPGVDSESFEPVSCTYANTEDEHFILDRFGPVTVGAGFSGHGFKFVPAIGEHLAQLASGKTGAIPAFSASRIIDNPVFLNRRAEAGLE</sequence>
<evidence type="ECO:0000256" key="1">
    <source>
        <dbReference type="ARBA" id="ARBA00001974"/>
    </source>
</evidence>
<dbReference type="AlphaFoldDB" id="A0A4Y4DM69"/>
<dbReference type="Gene3D" id="3.50.50.60">
    <property type="entry name" value="FAD/NAD(P)-binding domain"/>
    <property type="match status" value="1"/>
</dbReference>
<dbReference type="PANTHER" id="PTHR10961">
    <property type="entry name" value="PEROXISOMAL SARCOSINE OXIDASE"/>
    <property type="match status" value="1"/>
</dbReference>
<dbReference type="Pfam" id="PF01266">
    <property type="entry name" value="DAO"/>
    <property type="match status" value="1"/>
</dbReference>
<organism evidence="6 7">
    <name type="scientific">Glutamicibacter uratoxydans</name>
    <name type="common">Arthrobacter uratoxydans</name>
    <dbReference type="NCBI Taxonomy" id="43667"/>
    <lineage>
        <taxon>Bacteria</taxon>
        <taxon>Bacillati</taxon>
        <taxon>Actinomycetota</taxon>
        <taxon>Actinomycetes</taxon>
        <taxon>Micrococcales</taxon>
        <taxon>Micrococcaceae</taxon>
        <taxon>Glutamicibacter</taxon>
    </lineage>
</organism>
<dbReference type="Proteomes" id="UP000316612">
    <property type="component" value="Unassembled WGS sequence"/>
</dbReference>
<evidence type="ECO:0000256" key="3">
    <source>
        <dbReference type="ARBA" id="ARBA00022827"/>
    </source>
</evidence>
<evidence type="ECO:0000313" key="7">
    <source>
        <dbReference type="Proteomes" id="UP000316612"/>
    </source>
</evidence>
<evidence type="ECO:0000256" key="2">
    <source>
        <dbReference type="ARBA" id="ARBA00022630"/>
    </source>
</evidence>